<dbReference type="InterPro" id="IPR016181">
    <property type="entry name" value="Acyl_CoA_acyltransferase"/>
</dbReference>
<keyword evidence="7" id="KW-0808">Transferase</keyword>
<accession>A0ABV2YEY7</accession>
<keyword evidence="8" id="KW-1185">Reference proteome</keyword>
<evidence type="ECO:0000256" key="2">
    <source>
        <dbReference type="ARBA" id="ARBA00005102"/>
    </source>
</evidence>
<dbReference type="GO" id="GO:0016746">
    <property type="term" value="F:acyltransferase activity"/>
    <property type="evidence" value="ECO:0007669"/>
    <property type="project" value="UniProtKB-KW"/>
</dbReference>
<evidence type="ECO:0000313" key="8">
    <source>
        <dbReference type="Proteomes" id="UP001550850"/>
    </source>
</evidence>
<feature type="region of interest" description="Disordered" evidence="5">
    <location>
        <begin position="1"/>
        <end position="20"/>
    </location>
</feature>
<comment type="function">
    <text evidence="1">Acyltransferase required for the direct transfer of medium- to long-chain fatty acyl moieties from a carrier protein (MbtL) on to the epsilon-amino group of lysine residue in the mycobactin core.</text>
</comment>
<evidence type="ECO:0000259" key="6">
    <source>
        <dbReference type="SMART" id="SM01006"/>
    </source>
</evidence>
<dbReference type="RefSeq" id="WP_170145134.1">
    <property type="nucleotide sequence ID" value="NZ_BEVZ01000006.1"/>
</dbReference>
<proteinExistence type="predicted"/>
<organism evidence="7 8">
    <name type="scientific">Streptomyces fragilis</name>
    <dbReference type="NCBI Taxonomy" id="67301"/>
    <lineage>
        <taxon>Bacteria</taxon>
        <taxon>Bacillati</taxon>
        <taxon>Actinomycetota</taxon>
        <taxon>Actinomycetes</taxon>
        <taxon>Kitasatosporales</taxon>
        <taxon>Streptomycetaceae</taxon>
        <taxon>Streptomyces</taxon>
    </lineage>
</organism>
<evidence type="ECO:0000256" key="4">
    <source>
        <dbReference type="ARBA" id="ARBA00031122"/>
    </source>
</evidence>
<sequence>MTGPTTSPTPREPAAPHAPALAHVSRVPGFGTVAFRVLDPEHDAAVVHRWVDDERARFWGMVGHTVEQVRDIYAFVDTLETHHAYLIEHDGHPAGLLQTYDPAHDPLGEHYDVRPGDFGIHILLAPPATAPRSGYAGSLFEAVLEFVWSDPTHLRVVAEPDVRNDRSRRRLRLAGFTEGAEVALEHKRARLYFLERDRRGRAQ</sequence>
<gene>
    <name evidence="7" type="ORF">AB0E65_08625</name>
</gene>
<dbReference type="SMART" id="SM01006">
    <property type="entry name" value="AlcB"/>
    <property type="match status" value="1"/>
</dbReference>
<dbReference type="PANTHER" id="PTHR31438:SF1">
    <property type="entry name" value="LYSINE N-ACYLTRANSFERASE C17G9.06C-RELATED"/>
    <property type="match status" value="1"/>
</dbReference>
<evidence type="ECO:0000256" key="5">
    <source>
        <dbReference type="SAM" id="MobiDB-lite"/>
    </source>
</evidence>
<dbReference type="Gene3D" id="3.40.630.30">
    <property type="match status" value="1"/>
</dbReference>
<comment type="caution">
    <text evidence="7">The sequence shown here is derived from an EMBL/GenBank/DDBJ whole genome shotgun (WGS) entry which is preliminary data.</text>
</comment>
<dbReference type="InterPro" id="IPR019432">
    <property type="entry name" value="Acyltransferase_MbtK/IucB-like"/>
</dbReference>
<dbReference type="PANTHER" id="PTHR31438">
    <property type="entry name" value="LYSINE N-ACYLTRANSFERASE C17G9.06C-RELATED"/>
    <property type="match status" value="1"/>
</dbReference>
<evidence type="ECO:0000256" key="1">
    <source>
        <dbReference type="ARBA" id="ARBA00003818"/>
    </source>
</evidence>
<feature type="domain" description="Acyltransferase MbtK/IucB-like conserved" evidence="6">
    <location>
        <begin position="36"/>
        <end position="84"/>
    </location>
</feature>
<comment type="pathway">
    <text evidence="2">Siderophore biosynthesis; mycobactin biosynthesis.</text>
</comment>
<evidence type="ECO:0000313" key="7">
    <source>
        <dbReference type="EMBL" id="MEU3554273.1"/>
    </source>
</evidence>
<protein>
    <recommendedName>
        <fullName evidence="3">Lysine N-acyltransferase MbtK</fullName>
    </recommendedName>
    <alternativeName>
        <fullName evidence="4">Mycobactin synthase protein K</fullName>
    </alternativeName>
</protein>
<reference evidence="7 8" key="1">
    <citation type="submission" date="2024-06" db="EMBL/GenBank/DDBJ databases">
        <title>The Natural Products Discovery Center: Release of the First 8490 Sequenced Strains for Exploring Actinobacteria Biosynthetic Diversity.</title>
        <authorList>
            <person name="Kalkreuter E."/>
            <person name="Kautsar S.A."/>
            <person name="Yang D."/>
            <person name="Bader C.D."/>
            <person name="Teijaro C.N."/>
            <person name="Fluegel L."/>
            <person name="Davis C.M."/>
            <person name="Simpson J.R."/>
            <person name="Lauterbach L."/>
            <person name="Steele A.D."/>
            <person name="Gui C."/>
            <person name="Meng S."/>
            <person name="Li G."/>
            <person name="Viehrig K."/>
            <person name="Ye F."/>
            <person name="Su P."/>
            <person name="Kiefer A.F."/>
            <person name="Nichols A."/>
            <person name="Cepeda A.J."/>
            <person name="Yan W."/>
            <person name="Fan B."/>
            <person name="Jiang Y."/>
            <person name="Adhikari A."/>
            <person name="Zheng C.-J."/>
            <person name="Schuster L."/>
            <person name="Cowan T.M."/>
            <person name="Smanski M.J."/>
            <person name="Chevrette M.G."/>
            <person name="De Carvalho L.P.S."/>
            <person name="Shen B."/>
        </authorList>
    </citation>
    <scope>NUCLEOTIDE SEQUENCE [LARGE SCALE GENOMIC DNA]</scope>
    <source>
        <strain evidence="7 8">NPDC038104</strain>
    </source>
</reference>
<dbReference type="EMBL" id="JBEZUR010000009">
    <property type="protein sequence ID" value="MEU3554273.1"/>
    <property type="molecule type" value="Genomic_DNA"/>
</dbReference>
<name>A0ABV2YEY7_9ACTN</name>
<keyword evidence="7" id="KW-0012">Acyltransferase</keyword>
<dbReference type="SUPFAM" id="SSF55729">
    <property type="entry name" value="Acyl-CoA N-acyltransferases (Nat)"/>
    <property type="match status" value="1"/>
</dbReference>
<evidence type="ECO:0000256" key="3">
    <source>
        <dbReference type="ARBA" id="ARBA00020586"/>
    </source>
</evidence>
<dbReference type="Proteomes" id="UP001550850">
    <property type="component" value="Unassembled WGS sequence"/>
</dbReference>
<dbReference type="Pfam" id="PF13523">
    <property type="entry name" value="Acetyltransf_8"/>
    <property type="match status" value="1"/>
</dbReference>